<dbReference type="InterPro" id="IPR012910">
    <property type="entry name" value="Plug_dom"/>
</dbReference>
<evidence type="ECO:0000259" key="12">
    <source>
        <dbReference type="Pfam" id="PF00593"/>
    </source>
</evidence>
<evidence type="ECO:0000256" key="10">
    <source>
        <dbReference type="SAM" id="MobiDB-lite"/>
    </source>
</evidence>
<dbReference type="EMBL" id="JAAOCA010000008">
    <property type="protein sequence ID" value="MBD1598766.1"/>
    <property type="molecule type" value="Genomic_DNA"/>
</dbReference>
<keyword evidence="11" id="KW-0732">Signal</keyword>
<dbReference type="InterPro" id="IPR036942">
    <property type="entry name" value="Beta-barrel_TonB_sf"/>
</dbReference>
<gene>
    <name evidence="14" type="ORF">HAQ05_08610</name>
</gene>
<comment type="similarity">
    <text evidence="8 9">Belongs to the TonB-dependent receptor family.</text>
</comment>
<evidence type="ECO:0000256" key="2">
    <source>
        <dbReference type="ARBA" id="ARBA00022448"/>
    </source>
</evidence>
<keyword evidence="15" id="KW-1185">Reference proteome</keyword>
<dbReference type="PANTHER" id="PTHR47234:SF3">
    <property type="entry name" value="SECRETIN_TONB SHORT N-TERMINAL DOMAIN-CONTAINING PROTEIN"/>
    <property type="match status" value="1"/>
</dbReference>
<keyword evidence="2 8" id="KW-0813">Transport</keyword>
<name>A0ABR7YZW1_9PSED</name>
<evidence type="ECO:0000259" key="13">
    <source>
        <dbReference type="Pfam" id="PF07715"/>
    </source>
</evidence>
<feature type="region of interest" description="Disordered" evidence="10">
    <location>
        <begin position="226"/>
        <end position="245"/>
    </location>
</feature>
<evidence type="ECO:0000256" key="1">
    <source>
        <dbReference type="ARBA" id="ARBA00004571"/>
    </source>
</evidence>
<keyword evidence="7 8" id="KW-0998">Cell outer membrane</keyword>
<keyword evidence="5 9" id="KW-0798">TonB box</keyword>
<evidence type="ECO:0000256" key="3">
    <source>
        <dbReference type="ARBA" id="ARBA00022452"/>
    </source>
</evidence>
<dbReference type="Pfam" id="PF00593">
    <property type="entry name" value="TonB_dep_Rec_b-barrel"/>
    <property type="match status" value="1"/>
</dbReference>
<evidence type="ECO:0000313" key="14">
    <source>
        <dbReference type="EMBL" id="MBD1598766.1"/>
    </source>
</evidence>
<feature type="domain" description="TonB-dependent receptor-like beta-barrel" evidence="12">
    <location>
        <begin position="265"/>
        <end position="746"/>
    </location>
</feature>
<dbReference type="Pfam" id="PF07715">
    <property type="entry name" value="Plug"/>
    <property type="match status" value="1"/>
</dbReference>
<proteinExistence type="inferred from homology"/>
<dbReference type="Gene3D" id="2.170.130.10">
    <property type="entry name" value="TonB-dependent receptor, plug domain"/>
    <property type="match status" value="1"/>
</dbReference>
<comment type="subcellular location">
    <subcellularLocation>
        <location evidence="1 8">Cell outer membrane</location>
        <topology evidence="1 8">Multi-pass membrane protein</topology>
    </subcellularLocation>
</comment>
<organism evidence="14 15">
    <name type="scientific">Pseudomonas typographi</name>
    <dbReference type="NCBI Taxonomy" id="2715964"/>
    <lineage>
        <taxon>Bacteria</taxon>
        <taxon>Pseudomonadati</taxon>
        <taxon>Pseudomonadota</taxon>
        <taxon>Gammaproteobacteria</taxon>
        <taxon>Pseudomonadales</taxon>
        <taxon>Pseudomonadaceae</taxon>
        <taxon>Pseudomonas</taxon>
    </lineage>
</organism>
<protein>
    <submittedName>
        <fullName evidence="14">TonB-dependent receptor</fullName>
    </submittedName>
</protein>
<dbReference type="InterPro" id="IPR039426">
    <property type="entry name" value="TonB-dep_rcpt-like"/>
</dbReference>
<dbReference type="InterPro" id="IPR037066">
    <property type="entry name" value="Plug_dom_sf"/>
</dbReference>
<sequence length="788" mass="84026">MPTKNVYWAVGLAAALEPTFAMAQQLTADGASANVLDSVIVTGTRDAGQKARDSLSPVAVVTAQQLASTGQTNLRSALEQLSPSVVLQGFTSDLAGLVDTIKMRGLGPDQTLVLVNGKRRHTTATINNNAGPNQGSTGVDINTIPVSAIDHVEILKDGASAQYGSDAIAGVVNIILKSADHGGSASSTNGAYFAGDGFTTNDSVNSGFKLGDSGFLNLSAEFQHQDRTDRGAVDDRTGDHSNKIFGSPEATRQVLSFNSRLPVSDSTDAYAFGTYGNRKAKSLQNYRISSRLPEVYPDGFSPKETTDEDDYGVTVGLEGTLADVWDWDLSSTYGRDRSNLDLRNSANLGLYADTGSTPKNFKLGQYWDTQWTNNVDIRRALDVPLLASPLNLAFGVEQRREGYGIGAGDAASYYDSGSDAYQGISPANKVDVHRDVQAAYLDLSANLVPKLKVDLAGRYEHYSDVGSTVTGKVAARYQVNDQLALRSTVSSGFRAPSLAQENYTSIGVGPDSASGQVAVNSTAGKLLGASSLKPEKSTNFSIGAVFNPLPNLDISLDAYQITIDKRIVEGGTYSGATALSALTQQGVTLPAGLDPSAVSVQYFSNGADTRTRGLDLTGSYHSDYGPFGHVDWSLGYNLTHTKVLSVGDDLNGNPLLNAQTKAYLTSYTPRDKLILGAKWKKESWNVDLSAIRYGSTTSMLGYYSGANAYSTSVFKRVRNQPLIATNLAVGYQLSSAWKVTVGGENIFDVRPKHIPRENAYQGVQQYDGGISGIGINGGYYYTQIAYNF</sequence>
<dbReference type="CDD" id="cd01347">
    <property type="entry name" value="ligand_gated_channel"/>
    <property type="match status" value="1"/>
</dbReference>
<evidence type="ECO:0000256" key="7">
    <source>
        <dbReference type="ARBA" id="ARBA00023237"/>
    </source>
</evidence>
<keyword evidence="6 8" id="KW-0472">Membrane</keyword>
<feature type="domain" description="TonB-dependent receptor plug" evidence="13">
    <location>
        <begin position="51"/>
        <end position="171"/>
    </location>
</feature>
<dbReference type="RefSeq" id="WP_190419403.1">
    <property type="nucleotide sequence ID" value="NZ_JAAOCA010000008.1"/>
</dbReference>
<dbReference type="Proteomes" id="UP000805841">
    <property type="component" value="Unassembled WGS sequence"/>
</dbReference>
<dbReference type="Gene3D" id="2.40.170.20">
    <property type="entry name" value="TonB-dependent receptor, beta-barrel domain"/>
    <property type="match status" value="1"/>
</dbReference>
<dbReference type="PROSITE" id="PS52016">
    <property type="entry name" value="TONB_DEPENDENT_REC_3"/>
    <property type="match status" value="1"/>
</dbReference>
<comment type="caution">
    <text evidence="14">The sequence shown here is derived from an EMBL/GenBank/DDBJ whole genome shotgun (WGS) entry which is preliminary data.</text>
</comment>
<feature type="chain" id="PRO_5045565306" evidence="11">
    <location>
        <begin position="24"/>
        <end position="788"/>
    </location>
</feature>
<evidence type="ECO:0000256" key="6">
    <source>
        <dbReference type="ARBA" id="ARBA00023136"/>
    </source>
</evidence>
<evidence type="ECO:0000256" key="5">
    <source>
        <dbReference type="ARBA" id="ARBA00023077"/>
    </source>
</evidence>
<feature type="signal peptide" evidence="11">
    <location>
        <begin position="1"/>
        <end position="23"/>
    </location>
</feature>
<evidence type="ECO:0000256" key="9">
    <source>
        <dbReference type="RuleBase" id="RU003357"/>
    </source>
</evidence>
<reference evidence="14 15" key="1">
    <citation type="journal article" date="2020" name="Insects">
        <title>Bacteria Belonging to Pseudomonas typographi sp. nov. from the Bark Beetle Ips typographus Have Genomic Potential to Aid in the Host Ecology.</title>
        <authorList>
            <person name="Peral-Aranega E."/>
            <person name="Saati-Santamaria Z."/>
            <person name="Kolarik M."/>
            <person name="Rivas R."/>
            <person name="Garcia-Fraile P."/>
        </authorList>
    </citation>
    <scope>NUCLEOTIDE SEQUENCE [LARGE SCALE GENOMIC DNA]</scope>
    <source>
        <strain evidence="14 15">CA3A</strain>
    </source>
</reference>
<accession>A0ABR7YZW1</accession>
<feature type="compositionally biased region" description="Basic and acidic residues" evidence="10">
    <location>
        <begin position="226"/>
        <end position="242"/>
    </location>
</feature>
<evidence type="ECO:0000313" key="15">
    <source>
        <dbReference type="Proteomes" id="UP000805841"/>
    </source>
</evidence>
<dbReference type="InterPro" id="IPR000531">
    <property type="entry name" value="Beta-barrel_TonB"/>
</dbReference>
<keyword evidence="14" id="KW-0675">Receptor</keyword>
<evidence type="ECO:0000256" key="11">
    <source>
        <dbReference type="SAM" id="SignalP"/>
    </source>
</evidence>
<dbReference type="PANTHER" id="PTHR47234">
    <property type="match status" value="1"/>
</dbReference>
<evidence type="ECO:0000256" key="8">
    <source>
        <dbReference type="PROSITE-ProRule" id="PRU01360"/>
    </source>
</evidence>
<keyword evidence="3 8" id="KW-1134">Transmembrane beta strand</keyword>
<keyword evidence="4 8" id="KW-0812">Transmembrane</keyword>
<dbReference type="SUPFAM" id="SSF56935">
    <property type="entry name" value="Porins"/>
    <property type="match status" value="1"/>
</dbReference>
<evidence type="ECO:0000256" key="4">
    <source>
        <dbReference type="ARBA" id="ARBA00022692"/>
    </source>
</evidence>